<dbReference type="EMBL" id="CP025958">
    <property type="protein sequence ID" value="AWM38731.1"/>
    <property type="molecule type" value="Genomic_DNA"/>
</dbReference>
<protein>
    <submittedName>
        <fullName evidence="1">Uncharacterized protein</fullName>
    </submittedName>
</protein>
<sequence length="155" mass="16994">MSATNALAYEAGLTSPGPDDVTGGRATTVAFVSPQMRKAVFDCRYGRRLTVIVPRSASAAFVHLDDPDRTSDFLGWRDNPSLTLEAEDPALVRFCRLCVEGSISPNDLSYYFEHRCPVVSESGWRRTLLHEWCSNARPVDPVSALAVELNATGTM</sequence>
<evidence type="ECO:0000313" key="2">
    <source>
        <dbReference type="Proteomes" id="UP000245802"/>
    </source>
</evidence>
<reference evidence="1 2" key="1">
    <citation type="submission" date="2018-01" db="EMBL/GenBank/DDBJ databases">
        <title>G. obscuriglobus.</title>
        <authorList>
            <person name="Franke J."/>
            <person name="Blomberg W."/>
            <person name="Selmecki A."/>
        </authorList>
    </citation>
    <scope>NUCLEOTIDE SEQUENCE [LARGE SCALE GENOMIC DNA]</scope>
    <source>
        <strain evidence="1 2">DSM 5831</strain>
    </source>
</reference>
<dbReference type="RefSeq" id="WP_010051549.1">
    <property type="nucleotide sequence ID" value="NZ_CP025958.1"/>
</dbReference>
<name>A0A2Z3H1K8_9BACT</name>
<organism evidence="1 2">
    <name type="scientific">Gemmata obscuriglobus</name>
    <dbReference type="NCBI Taxonomy" id="114"/>
    <lineage>
        <taxon>Bacteria</taxon>
        <taxon>Pseudomonadati</taxon>
        <taxon>Planctomycetota</taxon>
        <taxon>Planctomycetia</taxon>
        <taxon>Gemmatales</taxon>
        <taxon>Gemmataceae</taxon>
        <taxon>Gemmata</taxon>
    </lineage>
</organism>
<accession>A0A2Z3H1K8</accession>
<keyword evidence="2" id="KW-1185">Reference proteome</keyword>
<proteinExistence type="predicted"/>
<gene>
    <name evidence="1" type="ORF">C1280_18200</name>
</gene>
<dbReference type="KEGG" id="gog:C1280_18200"/>
<dbReference type="AlphaFoldDB" id="A0A2Z3H1K8"/>
<dbReference type="Proteomes" id="UP000245802">
    <property type="component" value="Chromosome"/>
</dbReference>
<evidence type="ECO:0000313" key="1">
    <source>
        <dbReference type="EMBL" id="AWM38731.1"/>
    </source>
</evidence>